<dbReference type="InterPro" id="IPR006153">
    <property type="entry name" value="Cation/H_exchanger_TM"/>
</dbReference>
<keyword evidence="9" id="KW-1185">Reference proteome</keyword>
<dbReference type="Pfam" id="PF00999">
    <property type="entry name" value="Na_H_Exchanger"/>
    <property type="match status" value="1"/>
</dbReference>
<comment type="subcellular location">
    <subcellularLocation>
        <location evidence="1">Membrane</location>
        <topology evidence="1">Multi-pass membrane protein</topology>
    </subcellularLocation>
</comment>
<comment type="similarity">
    <text evidence="2">Belongs to the monovalent cation:proton antiporter 1 (CPA1) transporter (TC 2.A.36) family.</text>
</comment>
<gene>
    <name evidence="8" type="ORF">ANN_26156</name>
</gene>
<evidence type="ECO:0000256" key="5">
    <source>
        <dbReference type="ARBA" id="ARBA00023136"/>
    </source>
</evidence>
<keyword evidence="3 6" id="KW-0812">Transmembrane</keyword>
<feature type="domain" description="Cation/H+ exchanger transmembrane" evidence="7">
    <location>
        <begin position="149"/>
        <end position="270"/>
    </location>
</feature>
<evidence type="ECO:0000313" key="9">
    <source>
        <dbReference type="Proteomes" id="UP001148838"/>
    </source>
</evidence>
<name>A0ABQ8S5E5_PERAM</name>
<dbReference type="InterPro" id="IPR051843">
    <property type="entry name" value="CPA1_transporter"/>
</dbReference>
<protein>
    <recommendedName>
        <fullName evidence="7">Cation/H+ exchanger transmembrane domain-containing protein</fullName>
    </recommendedName>
</protein>
<dbReference type="PANTHER" id="PTHR31102">
    <property type="match status" value="1"/>
</dbReference>
<evidence type="ECO:0000256" key="2">
    <source>
        <dbReference type="ARBA" id="ARBA00007367"/>
    </source>
</evidence>
<evidence type="ECO:0000313" key="8">
    <source>
        <dbReference type="EMBL" id="KAJ4429153.1"/>
    </source>
</evidence>
<evidence type="ECO:0000256" key="1">
    <source>
        <dbReference type="ARBA" id="ARBA00004141"/>
    </source>
</evidence>
<comment type="caution">
    <text evidence="8">The sequence shown here is derived from an EMBL/GenBank/DDBJ whole genome shotgun (WGS) entry which is preliminary data.</text>
</comment>
<evidence type="ECO:0000256" key="6">
    <source>
        <dbReference type="SAM" id="Phobius"/>
    </source>
</evidence>
<evidence type="ECO:0000256" key="3">
    <source>
        <dbReference type="ARBA" id="ARBA00022692"/>
    </source>
</evidence>
<dbReference type="EMBL" id="JAJSOF020000036">
    <property type="protein sequence ID" value="KAJ4429153.1"/>
    <property type="molecule type" value="Genomic_DNA"/>
</dbReference>
<keyword evidence="4 6" id="KW-1133">Transmembrane helix</keyword>
<dbReference type="PANTHER" id="PTHR31102:SF1">
    <property type="entry name" value="CATION_H+ EXCHANGER DOMAIN-CONTAINING PROTEIN"/>
    <property type="match status" value="1"/>
</dbReference>
<sequence length="329" mass="35814">TFLAGNLTEKILEGPLAVIFGVSFGLAWGFTIGLIPQHQDTRVNSLRTLLVGVGGLLAMLEASPSNMKEQDPWGASWQLSLVDKFGAVRVHDVIRLLIPALYKNQSESLMVADGDCHHLCKLMAPVRHRWSINNAIGGIRNTTPVGSNFEVLWTIFQPILFGLIGSAVDLKLLDPRSVGLGIACLSVAVTVRTRNSKLFLRRVRLAVSVLIASGAGLNWKEKLFVAMAWFPKATVQAAIGPIAYDMAKTLPEKQYANIVLIVAVLSIVITAPIGAISITLIGPRLLTKEEEPVCDCERPTVLVYDGEEQPFVTYDSCSVNSYSTFQNQS</sequence>
<organism evidence="8 9">
    <name type="scientific">Periplaneta americana</name>
    <name type="common">American cockroach</name>
    <name type="synonym">Blatta americana</name>
    <dbReference type="NCBI Taxonomy" id="6978"/>
    <lineage>
        <taxon>Eukaryota</taxon>
        <taxon>Metazoa</taxon>
        <taxon>Ecdysozoa</taxon>
        <taxon>Arthropoda</taxon>
        <taxon>Hexapoda</taxon>
        <taxon>Insecta</taxon>
        <taxon>Pterygota</taxon>
        <taxon>Neoptera</taxon>
        <taxon>Polyneoptera</taxon>
        <taxon>Dictyoptera</taxon>
        <taxon>Blattodea</taxon>
        <taxon>Blattoidea</taxon>
        <taxon>Blattidae</taxon>
        <taxon>Blattinae</taxon>
        <taxon>Periplaneta</taxon>
    </lineage>
</organism>
<proteinExistence type="inferred from homology"/>
<dbReference type="Proteomes" id="UP001148838">
    <property type="component" value="Unassembled WGS sequence"/>
</dbReference>
<keyword evidence="5 6" id="KW-0472">Membrane</keyword>
<reference evidence="8 9" key="1">
    <citation type="journal article" date="2022" name="Allergy">
        <title>Genome assembly and annotation of Periplaneta americana reveal a comprehensive cockroach allergen profile.</title>
        <authorList>
            <person name="Wang L."/>
            <person name="Xiong Q."/>
            <person name="Saelim N."/>
            <person name="Wang L."/>
            <person name="Nong W."/>
            <person name="Wan A.T."/>
            <person name="Shi M."/>
            <person name="Liu X."/>
            <person name="Cao Q."/>
            <person name="Hui J.H.L."/>
            <person name="Sookrung N."/>
            <person name="Leung T.F."/>
            <person name="Tungtrongchitr A."/>
            <person name="Tsui S.K.W."/>
        </authorList>
    </citation>
    <scope>NUCLEOTIDE SEQUENCE [LARGE SCALE GENOMIC DNA]</scope>
    <source>
        <strain evidence="8">PWHHKU_190912</strain>
    </source>
</reference>
<accession>A0ABQ8S5E5</accession>
<feature type="non-terminal residue" evidence="8">
    <location>
        <position position="1"/>
    </location>
</feature>
<evidence type="ECO:0000259" key="7">
    <source>
        <dbReference type="Pfam" id="PF00999"/>
    </source>
</evidence>
<feature type="transmembrane region" description="Helical" evidence="6">
    <location>
        <begin position="16"/>
        <end position="35"/>
    </location>
</feature>
<feature type="transmembrane region" description="Helical" evidence="6">
    <location>
        <begin position="255"/>
        <end position="281"/>
    </location>
</feature>
<evidence type="ECO:0000256" key="4">
    <source>
        <dbReference type="ARBA" id="ARBA00022989"/>
    </source>
</evidence>